<protein>
    <recommendedName>
        <fullName evidence="4">Transmembrane protein</fullName>
    </recommendedName>
</protein>
<accession>A0A1N7MHI8</accession>
<dbReference type="RefSeq" id="WP_097177053.1">
    <property type="nucleotide sequence ID" value="NZ_FTOM01000007.1"/>
</dbReference>
<dbReference type="AlphaFoldDB" id="A0A1N7MHI8"/>
<evidence type="ECO:0000313" key="3">
    <source>
        <dbReference type="Proteomes" id="UP000186098"/>
    </source>
</evidence>
<feature type="transmembrane region" description="Helical" evidence="1">
    <location>
        <begin position="120"/>
        <end position="140"/>
    </location>
</feature>
<evidence type="ECO:0000256" key="1">
    <source>
        <dbReference type="SAM" id="Phobius"/>
    </source>
</evidence>
<name>A0A1N7MHI8_9RHOB</name>
<sequence length="151" mass="15555">MSTLPMPQRARLARLHAGAAALALTLVLVFQGVSIWAELAAPEAIPAAKTAILWALPVMIGALILTGISGRKLAPAAPGGILRAKQRRLALAAANGLLVLVPCAIFLALSAAAGQIDSRFHTVQALEIFAGLVNFALLAANARAGRALRRA</sequence>
<dbReference type="STRING" id="407234.SAMN05421795_107126"/>
<dbReference type="Proteomes" id="UP000186098">
    <property type="component" value="Unassembled WGS sequence"/>
</dbReference>
<proteinExistence type="predicted"/>
<feature type="transmembrane region" description="Helical" evidence="1">
    <location>
        <begin position="89"/>
        <end position="114"/>
    </location>
</feature>
<evidence type="ECO:0008006" key="4">
    <source>
        <dbReference type="Google" id="ProtNLM"/>
    </source>
</evidence>
<organism evidence="2 3">
    <name type="scientific">Phaeovulum vinaykumarii</name>
    <dbReference type="NCBI Taxonomy" id="407234"/>
    <lineage>
        <taxon>Bacteria</taxon>
        <taxon>Pseudomonadati</taxon>
        <taxon>Pseudomonadota</taxon>
        <taxon>Alphaproteobacteria</taxon>
        <taxon>Rhodobacterales</taxon>
        <taxon>Paracoccaceae</taxon>
        <taxon>Phaeovulum</taxon>
    </lineage>
</organism>
<dbReference type="EMBL" id="FTOM01000007">
    <property type="protein sequence ID" value="SIS85468.1"/>
    <property type="molecule type" value="Genomic_DNA"/>
</dbReference>
<gene>
    <name evidence="2" type="ORF">SAMN05421795_107126</name>
</gene>
<keyword evidence="1" id="KW-0812">Transmembrane</keyword>
<feature type="transmembrane region" description="Helical" evidence="1">
    <location>
        <begin position="50"/>
        <end position="68"/>
    </location>
</feature>
<evidence type="ECO:0000313" key="2">
    <source>
        <dbReference type="EMBL" id="SIS85468.1"/>
    </source>
</evidence>
<keyword evidence="1" id="KW-1133">Transmembrane helix</keyword>
<keyword evidence="1" id="KW-0472">Membrane</keyword>
<reference evidence="3" key="1">
    <citation type="submission" date="2017-01" db="EMBL/GenBank/DDBJ databases">
        <authorList>
            <person name="Varghese N."/>
            <person name="Submissions S."/>
        </authorList>
    </citation>
    <scope>NUCLEOTIDE SEQUENCE [LARGE SCALE GENOMIC DNA]</scope>
    <source>
        <strain evidence="3">DSM 18714</strain>
    </source>
</reference>
<keyword evidence="3" id="KW-1185">Reference proteome</keyword>